<dbReference type="InterPro" id="IPR003765">
    <property type="entry name" value="NO3_reductase_chaperone_NarJ"/>
</dbReference>
<dbReference type="EMBL" id="FTMD01000009">
    <property type="protein sequence ID" value="SIR04549.1"/>
    <property type="molecule type" value="Genomic_DNA"/>
</dbReference>
<keyword evidence="3" id="KW-1185">Reference proteome</keyword>
<evidence type="ECO:0000313" key="2">
    <source>
        <dbReference type="EMBL" id="SIR04549.1"/>
    </source>
</evidence>
<dbReference type="Gene3D" id="1.10.3480.10">
    <property type="entry name" value="TorD-like"/>
    <property type="match status" value="1"/>
</dbReference>
<gene>
    <name evidence="2" type="ORF">SAMN05421829_10979</name>
</gene>
<evidence type="ECO:0000313" key="3">
    <source>
        <dbReference type="Proteomes" id="UP000186819"/>
    </source>
</evidence>
<dbReference type="GO" id="GO:0051082">
    <property type="term" value="F:unfolded protein binding"/>
    <property type="evidence" value="ECO:0007669"/>
    <property type="project" value="InterPro"/>
</dbReference>
<keyword evidence="1" id="KW-0534">Nitrate assimilation</keyword>
<dbReference type="AlphaFoldDB" id="A0A1N6XQQ5"/>
<dbReference type="Pfam" id="PF02613">
    <property type="entry name" value="Nitrate_red_del"/>
    <property type="match status" value="1"/>
</dbReference>
<dbReference type="GO" id="GO:0051131">
    <property type="term" value="P:chaperone-mediated protein complex assembly"/>
    <property type="evidence" value="ECO:0007669"/>
    <property type="project" value="InterPro"/>
</dbReference>
<dbReference type="SUPFAM" id="SSF89155">
    <property type="entry name" value="TorD-like"/>
    <property type="match status" value="1"/>
</dbReference>
<dbReference type="NCBIfam" id="TIGR00684">
    <property type="entry name" value="narJ"/>
    <property type="match status" value="1"/>
</dbReference>
<dbReference type="GO" id="GO:0016530">
    <property type="term" value="F:metallochaperone activity"/>
    <property type="evidence" value="ECO:0007669"/>
    <property type="project" value="TreeGrafter"/>
</dbReference>
<organism evidence="2 3">
    <name type="scientific">Aromatoleum tolulyticum</name>
    <dbReference type="NCBI Taxonomy" id="34027"/>
    <lineage>
        <taxon>Bacteria</taxon>
        <taxon>Pseudomonadati</taxon>
        <taxon>Pseudomonadota</taxon>
        <taxon>Betaproteobacteria</taxon>
        <taxon>Rhodocyclales</taxon>
        <taxon>Rhodocyclaceae</taxon>
        <taxon>Aromatoleum</taxon>
    </lineage>
</organism>
<accession>A0A1N6XQQ5</accession>
<dbReference type="Proteomes" id="UP000186819">
    <property type="component" value="Unassembled WGS sequence"/>
</dbReference>
<evidence type="ECO:0000256" key="1">
    <source>
        <dbReference type="ARBA" id="ARBA00023063"/>
    </source>
</evidence>
<sequence>MKIFRLLSALLDYPSNGFLDALRELAAKDPYAFVESLDEEVALSAEEYRSVADFITMLLAADPLELQGAYVQSFDLTAEHSLHLTHHIFGEEKSRGPALIDLGEFYRSYGLQADEKELPDYLPVMLEFCSTLSIGEAWIFLGDVAKVLKVLADNLEKSASPYAPLVRIVEKQGSLTRLAA</sequence>
<proteinExistence type="predicted"/>
<dbReference type="OrthoDB" id="8478585at2"/>
<dbReference type="PANTHER" id="PTHR43680">
    <property type="entry name" value="NITRATE REDUCTASE MOLYBDENUM COFACTOR ASSEMBLY CHAPERONE"/>
    <property type="match status" value="1"/>
</dbReference>
<protein>
    <submittedName>
        <fullName evidence="2">Respiratory nitrate reductase chaperone NarJ</fullName>
    </submittedName>
</protein>
<dbReference type="STRING" id="34027.SAMN05421829_10979"/>
<dbReference type="RefSeq" id="WP_076602809.1">
    <property type="nucleotide sequence ID" value="NZ_FTMD01000009.1"/>
</dbReference>
<dbReference type="PANTHER" id="PTHR43680:SF2">
    <property type="entry name" value="NITRATE REDUCTASE MOLYBDENUM COFACTOR ASSEMBLY CHAPERONE NARJ"/>
    <property type="match status" value="1"/>
</dbReference>
<dbReference type="GO" id="GO:0042128">
    <property type="term" value="P:nitrate assimilation"/>
    <property type="evidence" value="ECO:0007669"/>
    <property type="project" value="UniProtKB-KW"/>
</dbReference>
<dbReference type="InterPro" id="IPR020945">
    <property type="entry name" value="DMSO/NO3_reduct_chaperone"/>
</dbReference>
<name>A0A1N6XQQ5_9RHOO</name>
<reference evidence="3" key="1">
    <citation type="submission" date="2017-01" db="EMBL/GenBank/DDBJ databases">
        <authorList>
            <person name="Varghese N."/>
            <person name="Submissions S."/>
        </authorList>
    </citation>
    <scope>NUCLEOTIDE SEQUENCE [LARGE SCALE GENOMIC DNA]</scope>
    <source>
        <strain evidence="3">ATCC 51758</strain>
    </source>
</reference>
<dbReference type="InterPro" id="IPR036411">
    <property type="entry name" value="TorD-like_sf"/>
</dbReference>